<evidence type="ECO:0000313" key="3">
    <source>
        <dbReference type="Proteomes" id="UP000507222"/>
    </source>
</evidence>
<protein>
    <submittedName>
        <fullName evidence="2">Uncharacterized protein</fullName>
    </submittedName>
</protein>
<organism evidence="2 3">
    <name type="scientific">Prunus armeniaca</name>
    <name type="common">Apricot</name>
    <name type="synonym">Armeniaca vulgaris</name>
    <dbReference type="NCBI Taxonomy" id="36596"/>
    <lineage>
        <taxon>Eukaryota</taxon>
        <taxon>Viridiplantae</taxon>
        <taxon>Streptophyta</taxon>
        <taxon>Embryophyta</taxon>
        <taxon>Tracheophyta</taxon>
        <taxon>Spermatophyta</taxon>
        <taxon>Magnoliopsida</taxon>
        <taxon>eudicotyledons</taxon>
        <taxon>Gunneridae</taxon>
        <taxon>Pentapetalae</taxon>
        <taxon>rosids</taxon>
        <taxon>fabids</taxon>
        <taxon>Rosales</taxon>
        <taxon>Rosaceae</taxon>
        <taxon>Amygdaloideae</taxon>
        <taxon>Amygdaleae</taxon>
        <taxon>Prunus</taxon>
    </lineage>
</organism>
<dbReference type="Proteomes" id="UP000507222">
    <property type="component" value="Unassembled WGS sequence"/>
</dbReference>
<evidence type="ECO:0000256" key="1">
    <source>
        <dbReference type="SAM" id="MobiDB-lite"/>
    </source>
</evidence>
<reference evidence="2 3" key="1">
    <citation type="submission" date="2020-05" db="EMBL/GenBank/DDBJ databases">
        <authorList>
            <person name="Campoy J."/>
            <person name="Schneeberger K."/>
            <person name="Spophaly S."/>
        </authorList>
    </citation>
    <scope>NUCLEOTIDE SEQUENCE [LARGE SCALE GENOMIC DNA]</scope>
    <source>
        <strain evidence="2">PruArmRojPasFocal</strain>
    </source>
</reference>
<evidence type="ECO:0000313" key="2">
    <source>
        <dbReference type="EMBL" id="CAB4280609.1"/>
    </source>
</evidence>
<gene>
    <name evidence="2" type="ORF">CURHAP_LOCUS33504</name>
</gene>
<name>A0A6J5UVB3_PRUAR</name>
<sequence length="59" mass="5735">MGQSGYGLVVGRGPTSGMAEGELHWEMLKGNGGATSAETGGGGNDGFGWSCWGDSVGGG</sequence>
<feature type="region of interest" description="Disordered" evidence="1">
    <location>
        <begin position="30"/>
        <end position="59"/>
    </location>
</feature>
<dbReference type="AlphaFoldDB" id="A0A6J5UVB3"/>
<dbReference type="EMBL" id="CAEKDK010000005">
    <property type="protein sequence ID" value="CAB4280609.1"/>
    <property type="molecule type" value="Genomic_DNA"/>
</dbReference>
<proteinExistence type="predicted"/>
<accession>A0A6J5UVB3</accession>